<evidence type="ECO:0000256" key="2">
    <source>
        <dbReference type="SAM" id="SignalP"/>
    </source>
</evidence>
<sequence>MTDVKFCLILIAAWTLYTHAKPTNHIIDSQNSNSQGSPSRKLFFVRARSSLQETVEGEKHKTKPKKHEKHHGKHCGDGLGNLVGEGVACSFYQLDKTHDPTVPQRCKVGICRNGTCSDVRDEWCSNY</sequence>
<evidence type="ECO:0000256" key="1">
    <source>
        <dbReference type="SAM" id="MobiDB-lite"/>
    </source>
</evidence>
<dbReference type="AlphaFoldDB" id="A0A131YT74"/>
<feature type="region of interest" description="Disordered" evidence="1">
    <location>
        <begin position="51"/>
        <end position="73"/>
    </location>
</feature>
<organism evidence="3">
    <name type="scientific">Rhipicephalus appendiculatus</name>
    <name type="common">Brown ear tick</name>
    <dbReference type="NCBI Taxonomy" id="34631"/>
    <lineage>
        <taxon>Eukaryota</taxon>
        <taxon>Metazoa</taxon>
        <taxon>Ecdysozoa</taxon>
        <taxon>Arthropoda</taxon>
        <taxon>Chelicerata</taxon>
        <taxon>Arachnida</taxon>
        <taxon>Acari</taxon>
        <taxon>Parasitiformes</taxon>
        <taxon>Ixodida</taxon>
        <taxon>Ixodoidea</taxon>
        <taxon>Ixodidae</taxon>
        <taxon>Rhipicephalinae</taxon>
        <taxon>Rhipicephalus</taxon>
        <taxon>Rhipicephalus</taxon>
    </lineage>
</organism>
<feature type="chain" id="PRO_5007285917" evidence="2">
    <location>
        <begin position="21"/>
        <end position="127"/>
    </location>
</feature>
<protein>
    <submittedName>
        <fullName evidence="3">Evasin</fullName>
    </submittedName>
</protein>
<evidence type="ECO:0000313" key="3">
    <source>
        <dbReference type="EMBL" id="JAP81808.1"/>
    </source>
</evidence>
<name>A0A131YT74_RHIAP</name>
<dbReference type="EMBL" id="GEDV01006749">
    <property type="protein sequence ID" value="JAP81808.1"/>
    <property type="molecule type" value="Transcribed_RNA"/>
</dbReference>
<feature type="signal peptide" evidence="2">
    <location>
        <begin position="1"/>
        <end position="20"/>
    </location>
</feature>
<keyword evidence="2" id="KW-0732">Signal</keyword>
<feature type="compositionally biased region" description="Basic residues" evidence="1">
    <location>
        <begin position="60"/>
        <end position="73"/>
    </location>
</feature>
<reference evidence="3" key="1">
    <citation type="journal article" date="2016" name="Ticks Tick Borne Dis.">
        <title>De novo assembly and annotation of the salivary gland transcriptome of Rhipicephalus appendiculatus male and female ticks during blood feeding.</title>
        <authorList>
            <person name="de Castro M.H."/>
            <person name="de Klerk D."/>
            <person name="Pienaar R."/>
            <person name="Latif A.A."/>
            <person name="Rees D.J."/>
            <person name="Mans B.J."/>
        </authorList>
    </citation>
    <scope>NUCLEOTIDE SEQUENCE</scope>
    <source>
        <tissue evidence="3">Salivary glands</tissue>
    </source>
</reference>
<accession>A0A131YT74</accession>
<proteinExistence type="predicted"/>